<name>A0AA40DQA6_9PEZI</name>
<dbReference type="PRINTS" id="PR00420">
    <property type="entry name" value="RNGMNOXGNASE"/>
</dbReference>
<keyword evidence="9" id="KW-1185">Reference proteome</keyword>
<keyword evidence="4" id="KW-0560">Oxidoreductase</keyword>
<evidence type="ECO:0000256" key="4">
    <source>
        <dbReference type="ARBA" id="ARBA00023002"/>
    </source>
</evidence>
<evidence type="ECO:0000256" key="3">
    <source>
        <dbReference type="ARBA" id="ARBA00022827"/>
    </source>
</evidence>
<protein>
    <recommendedName>
        <fullName evidence="7">FAD-binding domain-containing protein</fullName>
    </recommendedName>
</protein>
<dbReference type="PANTHER" id="PTHR47178:SF1">
    <property type="entry name" value="FAD-BINDING DOMAIN-CONTAINING PROTEIN-RELATED"/>
    <property type="match status" value="1"/>
</dbReference>
<dbReference type="GO" id="GO:0004497">
    <property type="term" value="F:monooxygenase activity"/>
    <property type="evidence" value="ECO:0007669"/>
    <property type="project" value="UniProtKB-KW"/>
</dbReference>
<evidence type="ECO:0000313" key="8">
    <source>
        <dbReference type="EMBL" id="KAK0709312.1"/>
    </source>
</evidence>
<keyword evidence="5" id="KW-0503">Monooxygenase</keyword>
<keyword evidence="2" id="KW-0285">Flavoprotein</keyword>
<dbReference type="GO" id="GO:0071949">
    <property type="term" value="F:FAD binding"/>
    <property type="evidence" value="ECO:0007669"/>
    <property type="project" value="InterPro"/>
</dbReference>
<comment type="cofactor">
    <cofactor evidence="1">
        <name>FAD</name>
        <dbReference type="ChEBI" id="CHEBI:57692"/>
    </cofactor>
</comment>
<evidence type="ECO:0000256" key="6">
    <source>
        <dbReference type="SAM" id="MobiDB-lite"/>
    </source>
</evidence>
<evidence type="ECO:0000256" key="2">
    <source>
        <dbReference type="ARBA" id="ARBA00022630"/>
    </source>
</evidence>
<dbReference type="InterPro" id="IPR036188">
    <property type="entry name" value="FAD/NAD-bd_sf"/>
</dbReference>
<dbReference type="Pfam" id="PF01494">
    <property type="entry name" value="FAD_binding_3"/>
    <property type="match status" value="1"/>
</dbReference>
<evidence type="ECO:0000256" key="1">
    <source>
        <dbReference type="ARBA" id="ARBA00001974"/>
    </source>
</evidence>
<organism evidence="8 9">
    <name type="scientific">Lasiosphaeria miniovina</name>
    <dbReference type="NCBI Taxonomy" id="1954250"/>
    <lineage>
        <taxon>Eukaryota</taxon>
        <taxon>Fungi</taxon>
        <taxon>Dikarya</taxon>
        <taxon>Ascomycota</taxon>
        <taxon>Pezizomycotina</taxon>
        <taxon>Sordariomycetes</taxon>
        <taxon>Sordariomycetidae</taxon>
        <taxon>Sordariales</taxon>
        <taxon>Lasiosphaeriaceae</taxon>
        <taxon>Lasiosphaeria</taxon>
    </lineage>
</organism>
<dbReference type="Proteomes" id="UP001172101">
    <property type="component" value="Unassembled WGS sequence"/>
</dbReference>
<dbReference type="GeneID" id="85321705"/>
<dbReference type="AlphaFoldDB" id="A0AA40DQA6"/>
<sequence length="469" mass="50958">MDHPLQPLSAKPPPQPQPAVIIAGAGICGLLLAQYLRKSGVPFRIFERDTDFTTRGLGWGLTLHWSLPALRALLPDDLVRRLPEAYVDRAAVATGLTSAFPFYDLSTGERLSAAPFAPEAQRIRVSRNVFRRILATGIDIEWGKAVSGFEAAEGDGDGKESVTVRLEDGSWCVGRLLVACDGSQSRIRRALFPDTPAFQIPVRVIGVRIDCTPAQIEPVRKLDPFFLQGTSSKDNTYVYFSVLDAPGNHGENVADPASGKYSCQIVASWPVRSGFLGEPLPIPFPATGAEGAKLMKRFAETWAEPLRSLVHSLPEDDAGASGTDMKSLELHDWPPPHGLRTTASVALVGDALHPMSMYRGEGANHAIVDVLELAELVIGPQIVQDSSNSSNSSGHGGSDSDSDSDRHKRLRAALDQFEDVVAARTRPAVLASRQACIDAHSWERISDQSPLLSRRVMKIDFDEKDLYLP</sequence>
<comment type="caution">
    <text evidence="8">The sequence shown here is derived from an EMBL/GenBank/DDBJ whole genome shotgun (WGS) entry which is preliminary data.</text>
</comment>
<evidence type="ECO:0000256" key="5">
    <source>
        <dbReference type="ARBA" id="ARBA00023033"/>
    </source>
</evidence>
<dbReference type="InterPro" id="IPR002938">
    <property type="entry name" value="FAD-bd"/>
</dbReference>
<dbReference type="SUPFAM" id="SSF51905">
    <property type="entry name" value="FAD/NAD(P)-binding domain"/>
    <property type="match status" value="1"/>
</dbReference>
<keyword evidence="3" id="KW-0274">FAD</keyword>
<dbReference type="PANTHER" id="PTHR47178">
    <property type="entry name" value="MONOOXYGENASE, FAD-BINDING"/>
    <property type="match status" value="1"/>
</dbReference>
<dbReference type="RefSeq" id="XP_060292616.1">
    <property type="nucleotide sequence ID" value="XM_060438435.1"/>
</dbReference>
<accession>A0AA40DQA6</accession>
<gene>
    <name evidence="8" type="ORF">B0T26DRAFT_653176</name>
</gene>
<proteinExistence type="predicted"/>
<dbReference type="Gene3D" id="3.50.50.60">
    <property type="entry name" value="FAD/NAD(P)-binding domain"/>
    <property type="match status" value="1"/>
</dbReference>
<reference evidence="8" key="1">
    <citation type="submission" date="2023-06" db="EMBL/GenBank/DDBJ databases">
        <title>Genome-scale phylogeny and comparative genomics of the fungal order Sordariales.</title>
        <authorList>
            <consortium name="Lawrence Berkeley National Laboratory"/>
            <person name="Hensen N."/>
            <person name="Bonometti L."/>
            <person name="Westerberg I."/>
            <person name="Brannstrom I.O."/>
            <person name="Guillou S."/>
            <person name="Cros-Aarteil S."/>
            <person name="Calhoun S."/>
            <person name="Haridas S."/>
            <person name="Kuo A."/>
            <person name="Mondo S."/>
            <person name="Pangilinan J."/>
            <person name="Riley R."/>
            <person name="LaButti K."/>
            <person name="Andreopoulos B."/>
            <person name="Lipzen A."/>
            <person name="Chen C."/>
            <person name="Yanf M."/>
            <person name="Daum C."/>
            <person name="Ng V."/>
            <person name="Clum A."/>
            <person name="Steindorff A."/>
            <person name="Ohm R."/>
            <person name="Martin F."/>
            <person name="Silar P."/>
            <person name="Natvig D."/>
            <person name="Lalanne C."/>
            <person name="Gautier V."/>
            <person name="Ament-velasquez S.L."/>
            <person name="Kruys A."/>
            <person name="Hutchinson M.I."/>
            <person name="Powell A.J."/>
            <person name="Barry K."/>
            <person name="Miller A.N."/>
            <person name="Grigoriev I.V."/>
            <person name="Debuchy R."/>
            <person name="Gladieux P."/>
            <person name="Thoren M.H."/>
            <person name="Johannesson H."/>
        </authorList>
    </citation>
    <scope>NUCLEOTIDE SEQUENCE</scope>
    <source>
        <strain evidence="8">SMH2392-1A</strain>
    </source>
</reference>
<feature type="domain" description="FAD-binding" evidence="7">
    <location>
        <begin position="19"/>
        <end position="214"/>
    </location>
</feature>
<evidence type="ECO:0000313" key="9">
    <source>
        <dbReference type="Proteomes" id="UP001172101"/>
    </source>
</evidence>
<feature type="region of interest" description="Disordered" evidence="6">
    <location>
        <begin position="384"/>
        <end position="407"/>
    </location>
</feature>
<evidence type="ECO:0000259" key="7">
    <source>
        <dbReference type="Pfam" id="PF01494"/>
    </source>
</evidence>
<dbReference type="EMBL" id="JAUIRO010000006">
    <property type="protein sequence ID" value="KAK0709312.1"/>
    <property type="molecule type" value="Genomic_DNA"/>
</dbReference>